<dbReference type="OrthoDB" id="2520675at2759"/>
<evidence type="ECO:0000313" key="1">
    <source>
        <dbReference type="EMBL" id="GEM10617.1"/>
    </source>
</evidence>
<accession>A0A511KJQ8</accession>
<sequence length="218" mass="24486">MPSLELLGIHVDASDDRAMVATEFSSNDGTRLLLSQLVLLLPPEEDQAERICVDVVALTDPLHLLRLSIFNIRTETELWSSASFSNLRSLRPYSHIGDFLADLLDFFVQLSCLRKLDLYNYRPSRLEPCKDSLVQSVLRTFPPSLVEGCLERLLFPLSEQQYLKHVPAADAPGEARFFCFMVYKKEAVSPFVMIKILIEGQHDKAATVPSADAADDES</sequence>
<name>A0A511KJQ8_RHOTO</name>
<organism evidence="1 2">
    <name type="scientific">Rhodotorula toruloides</name>
    <name type="common">Yeast</name>
    <name type="synonym">Rhodosporidium toruloides</name>
    <dbReference type="NCBI Taxonomy" id="5286"/>
    <lineage>
        <taxon>Eukaryota</taxon>
        <taxon>Fungi</taxon>
        <taxon>Dikarya</taxon>
        <taxon>Basidiomycota</taxon>
        <taxon>Pucciniomycotina</taxon>
        <taxon>Microbotryomycetes</taxon>
        <taxon>Sporidiobolales</taxon>
        <taxon>Sporidiobolaceae</taxon>
        <taxon>Rhodotorula</taxon>
    </lineage>
</organism>
<gene>
    <name evidence="1" type="ORF">Rt10032_c11g4634</name>
</gene>
<protein>
    <submittedName>
        <fullName evidence="1">Cell wall surface anchored protein</fullName>
    </submittedName>
</protein>
<dbReference type="EMBL" id="BJWK01000011">
    <property type="protein sequence ID" value="GEM10617.1"/>
    <property type="molecule type" value="Genomic_DNA"/>
</dbReference>
<reference evidence="1 2" key="1">
    <citation type="submission" date="2019-07" db="EMBL/GenBank/DDBJ databases">
        <title>Rhodotorula toruloides NBRC10032 genome sequencing.</title>
        <authorList>
            <person name="Shida Y."/>
            <person name="Takaku H."/>
            <person name="Ogasawara W."/>
            <person name="Mori K."/>
        </authorList>
    </citation>
    <scope>NUCLEOTIDE SEQUENCE [LARGE SCALE GENOMIC DNA]</scope>
    <source>
        <strain evidence="1 2">NBRC10032</strain>
    </source>
</reference>
<dbReference type="AlphaFoldDB" id="A0A511KJQ8"/>
<comment type="caution">
    <text evidence="1">The sequence shown here is derived from an EMBL/GenBank/DDBJ whole genome shotgun (WGS) entry which is preliminary data.</text>
</comment>
<dbReference type="Proteomes" id="UP000321518">
    <property type="component" value="Unassembled WGS sequence"/>
</dbReference>
<proteinExistence type="predicted"/>
<evidence type="ECO:0000313" key="2">
    <source>
        <dbReference type="Proteomes" id="UP000321518"/>
    </source>
</evidence>